<accession>A0AAU7UNX9</accession>
<dbReference type="PANTHER" id="PTHR43861">
    <property type="entry name" value="TRANS-ACONITATE 2-METHYLTRANSFERASE-RELATED"/>
    <property type="match status" value="1"/>
</dbReference>
<dbReference type="EC" id="2.1.-.-" evidence="2"/>
<dbReference type="SUPFAM" id="SSF53335">
    <property type="entry name" value="S-adenosyl-L-methionine-dependent methyltransferases"/>
    <property type="match status" value="1"/>
</dbReference>
<name>A0AAU7UNX9_9MICO</name>
<evidence type="ECO:0000259" key="1">
    <source>
        <dbReference type="Pfam" id="PF08242"/>
    </source>
</evidence>
<dbReference type="AlphaFoldDB" id="A0AAU7UNX9"/>
<feature type="domain" description="Methyltransferase type 12" evidence="1">
    <location>
        <begin position="42"/>
        <end position="141"/>
    </location>
</feature>
<dbReference type="GO" id="GO:0008168">
    <property type="term" value="F:methyltransferase activity"/>
    <property type="evidence" value="ECO:0007669"/>
    <property type="project" value="UniProtKB-KW"/>
</dbReference>
<dbReference type="InterPro" id="IPR029063">
    <property type="entry name" value="SAM-dependent_MTases_sf"/>
</dbReference>
<dbReference type="CDD" id="cd02440">
    <property type="entry name" value="AdoMet_MTases"/>
    <property type="match status" value="1"/>
</dbReference>
<dbReference type="GO" id="GO:0032259">
    <property type="term" value="P:methylation"/>
    <property type="evidence" value="ECO:0007669"/>
    <property type="project" value="UniProtKB-KW"/>
</dbReference>
<reference evidence="2" key="1">
    <citation type="submission" date="2024-06" db="EMBL/GenBank/DDBJ databases">
        <title>Brevibacterium koreense sp. nov., isolated from jogae-jeotgal, a Korean fermented seafood.</title>
        <authorList>
            <person name="Whon T.W."/>
            <person name="Nam S."/>
            <person name="Kim Y."/>
        </authorList>
    </citation>
    <scope>NUCLEOTIDE SEQUENCE</scope>
    <source>
        <strain evidence="2">CBA3109</strain>
    </source>
</reference>
<dbReference type="Pfam" id="PF08242">
    <property type="entry name" value="Methyltransf_12"/>
    <property type="match status" value="1"/>
</dbReference>
<organism evidence="2">
    <name type="scientific">Brevibacterium koreense</name>
    <dbReference type="NCBI Taxonomy" id="3140787"/>
    <lineage>
        <taxon>Bacteria</taxon>
        <taxon>Bacillati</taxon>
        <taxon>Actinomycetota</taxon>
        <taxon>Actinomycetes</taxon>
        <taxon>Micrococcales</taxon>
        <taxon>Brevibacteriaceae</taxon>
        <taxon>Brevibacterium</taxon>
    </lineage>
</organism>
<proteinExistence type="predicted"/>
<gene>
    <name evidence="2" type="ORF">AAFP32_02785</name>
</gene>
<dbReference type="RefSeq" id="WP_350270557.1">
    <property type="nucleotide sequence ID" value="NZ_CP158281.1"/>
</dbReference>
<evidence type="ECO:0000313" key="2">
    <source>
        <dbReference type="EMBL" id="XBV89677.1"/>
    </source>
</evidence>
<dbReference type="InterPro" id="IPR013217">
    <property type="entry name" value="Methyltransf_12"/>
</dbReference>
<dbReference type="KEGG" id="bkr:AAFP32_02785"/>
<sequence>MTASRDYRNYAAKMHAYASTDTDMEVDVRFVDMIAARSSHILDIGCGIGNAVNGLRSRNHQAFGIDPTPEVLHVAHDLFDSTWFRSMRATDASAQALSAEGLPAKYDVILMSGNVPAFLTADELAETFNRAKDLLAPGGYLIIGTSTHARGGPADQDACASVTGLHLKHRYADWHLGQFRSECLWSVSVYSHSGSRPPADGPDGIFILGH</sequence>
<keyword evidence="2" id="KW-0489">Methyltransferase</keyword>
<dbReference type="EMBL" id="CP158281">
    <property type="protein sequence ID" value="XBV89677.1"/>
    <property type="molecule type" value="Genomic_DNA"/>
</dbReference>
<protein>
    <submittedName>
        <fullName evidence="2">Class I SAM-dependent methyltransferase</fullName>
        <ecNumber evidence="2">2.1.-.-</ecNumber>
    </submittedName>
</protein>
<keyword evidence="2" id="KW-0808">Transferase</keyword>
<dbReference type="Gene3D" id="3.40.50.150">
    <property type="entry name" value="Vaccinia Virus protein VP39"/>
    <property type="match status" value="1"/>
</dbReference>